<accession>A0ABW8JUV2</accession>
<dbReference type="Pfam" id="PF00753">
    <property type="entry name" value="Lactamase_B"/>
    <property type="match status" value="1"/>
</dbReference>
<evidence type="ECO:0000313" key="8">
    <source>
        <dbReference type="EMBL" id="MFK2904688.1"/>
    </source>
</evidence>
<evidence type="ECO:0000256" key="2">
    <source>
        <dbReference type="ARBA" id="ARBA00022475"/>
    </source>
</evidence>
<dbReference type="InterPro" id="IPR004797">
    <property type="entry name" value="Competence_ComEC/Rec2"/>
</dbReference>
<feature type="domain" description="Metallo-beta-lactamase" evidence="7">
    <location>
        <begin position="531"/>
        <end position="715"/>
    </location>
</feature>
<keyword evidence="3 6" id="KW-0812">Transmembrane</keyword>
<evidence type="ECO:0000259" key="7">
    <source>
        <dbReference type="SMART" id="SM00849"/>
    </source>
</evidence>
<keyword evidence="2" id="KW-1003">Cell membrane</keyword>
<feature type="transmembrane region" description="Helical" evidence="6">
    <location>
        <begin position="350"/>
        <end position="370"/>
    </location>
</feature>
<keyword evidence="9" id="KW-1185">Reference proteome</keyword>
<dbReference type="Gene3D" id="3.60.15.10">
    <property type="entry name" value="Ribonuclease Z/Hydroxyacylglutathione hydrolase-like"/>
    <property type="match status" value="1"/>
</dbReference>
<dbReference type="InterPro" id="IPR001279">
    <property type="entry name" value="Metallo-B-lactamas"/>
</dbReference>
<evidence type="ECO:0000256" key="6">
    <source>
        <dbReference type="SAM" id="Phobius"/>
    </source>
</evidence>
<feature type="transmembrane region" description="Helical" evidence="6">
    <location>
        <begin position="34"/>
        <end position="53"/>
    </location>
</feature>
<comment type="subcellular location">
    <subcellularLocation>
        <location evidence="1">Cell membrane</location>
        <topology evidence="1">Multi-pass membrane protein</topology>
    </subcellularLocation>
</comment>
<feature type="transmembrane region" description="Helical" evidence="6">
    <location>
        <begin position="442"/>
        <end position="463"/>
    </location>
</feature>
<keyword evidence="4 6" id="KW-1133">Transmembrane helix</keyword>
<dbReference type="InterPro" id="IPR052159">
    <property type="entry name" value="Competence_DNA_uptake"/>
</dbReference>
<feature type="transmembrane region" description="Helical" evidence="6">
    <location>
        <begin position="327"/>
        <end position="344"/>
    </location>
</feature>
<evidence type="ECO:0000313" key="9">
    <source>
        <dbReference type="Proteomes" id="UP001620460"/>
    </source>
</evidence>
<name>A0ABW8JUV2_9GAMM</name>
<dbReference type="NCBIfam" id="TIGR00360">
    <property type="entry name" value="ComEC_N-term"/>
    <property type="match status" value="1"/>
</dbReference>
<proteinExistence type="predicted"/>
<evidence type="ECO:0000256" key="1">
    <source>
        <dbReference type="ARBA" id="ARBA00004651"/>
    </source>
</evidence>
<dbReference type="Proteomes" id="UP001620460">
    <property type="component" value="Unassembled WGS sequence"/>
</dbReference>
<feature type="transmembrane region" description="Helical" evidence="6">
    <location>
        <begin position="469"/>
        <end position="491"/>
    </location>
</feature>
<dbReference type="Pfam" id="PF03772">
    <property type="entry name" value="Competence"/>
    <property type="match status" value="1"/>
</dbReference>
<reference evidence="8 9" key="1">
    <citation type="submission" date="2020-10" db="EMBL/GenBank/DDBJ databases">
        <title>Phylogeny of dyella-like bacteria.</title>
        <authorList>
            <person name="Fu J."/>
        </authorList>
    </citation>
    <scope>NUCLEOTIDE SEQUENCE [LARGE SCALE GENOMIC DNA]</scope>
    <source>
        <strain evidence="8 9">Gsoil3046</strain>
    </source>
</reference>
<dbReference type="CDD" id="cd07731">
    <property type="entry name" value="ComA-like_MBL-fold"/>
    <property type="match status" value="1"/>
</dbReference>
<dbReference type="SUPFAM" id="SSF56281">
    <property type="entry name" value="Metallo-hydrolase/oxidoreductase"/>
    <property type="match status" value="1"/>
</dbReference>
<protein>
    <submittedName>
        <fullName evidence="8">DNA internalization-related competence protein ComEC/Rec2</fullName>
    </submittedName>
</protein>
<dbReference type="InterPro" id="IPR035681">
    <property type="entry name" value="ComA-like_MBL"/>
</dbReference>
<dbReference type="PANTHER" id="PTHR30619">
    <property type="entry name" value="DNA INTERNALIZATION/COMPETENCE PROTEIN COMEC/REC2"/>
    <property type="match status" value="1"/>
</dbReference>
<dbReference type="SMART" id="SM00849">
    <property type="entry name" value="Lactamase_B"/>
    <property type="match status" value="1"/>
</dbReference>
<dbReference type="InterPro" id="IPR036866">
    <property type="entry name" value="RibonucZ/Hydroxyglut_hydro"/>
</dbReference>
<dbReference type="EMBL" id="JADIKM010000003">
    <property type="protein sequence ID" value="MFK2904688.1"/>
    <property type="molecule type" value="Genomic_DNA"/>
</dbReference>
<keyword evidence="5 6" id="KW-0472">Membrane</keyword>
<organism evidence="8 9">
    <name type="scientific">Dyella ginsengisoli</name>
    <dbReference type="NCBI Taxonomy" id="363848"/>
    <lineage>
        <taxon>Bacteria</taxon>
        <taxon>Pseudomonadati</taxon>
        <taxon>Pseudomonadota</taxon>
        <taxon>Gammaproteobacteria</taxon>
        <taxon>Lysobacterales</taxon>
        <taxon>Rhodanobacteraceae</taxon>
        <taxon>Dyella</taxon>
    </lineage>
</organism>
<feature type="transmembrane region" description="Helical" evidence="6">
    <location>
        <begin position="382"/>
        <end position="401"/>
    </location>
</feature>
<dbReference type="InterPro" id="IPR025405">
    <property type="entry name" value="DUF4131"/>
</dbReference>
<sequence length="773" mass="82278">MSPRQPGLVGLIPCSVALLLGVLAVQCWPALPAGGWLAAAVIASLALAVAAWCRRRWRLSGWVALGLGWAMLHGAWAMQARLSPSLEGEDLVAIGRIIDLPDTRPDGIRFALAVQSATLDGRPIALHGRVQVAWYEAPPAVLPCDTWRLQLRLKRPRGMINPGGADSERRALERGIVANGYVRKSALNHRMAAGRCVDRLRGVLADGIDRRVSDAHDAALLRALAVGDTRGLSADDWSVARANGVSHLLAISGFHVGVAAGFGAGLAGLLYWLWPALALRRPRLQAQALGALVAASGYGALAGMGLPTLRTLLMIAVVVVARSGRRHVSAAHGLALAALAMLLVDPLAVLSAGFWLSFVGVAFLMLCLGSPRRGWAGFLRDLTAGQWVMTIALLPLTLWFFGQASLLGALSNLLAVPVVSFVLVPLALCGVLLMLSCPPLAFVPLWLAGAVAHQLWRMLAWLAELPGASWYLPAVSPWALLLASVGALWLLAPRGTPSRWLGACLFLPLLWPMQAPIPSSAFQVWMLDVGQGLSMVVRTRHHTLLYDAGARYPSGFDVGAAAVVPSLHALGVRRLDALVISHADNDHAGGADAVLAAYAPILRLSGEPTRLLLRMDSCVAGQAWTWDGVTFRMLGPRGGEREGNDRSCVLLVGGSADRLLLTGDITRRVEATVAAAVPAGRPLVLSVPHHGSKTSSSEAFLQALHPAMGLVSAGWHNRFGHPHPDVVARYAAAGVVLRNTATTGAIRLDFPARGPASVTAEERRRQRRYWREK</sequence>
<dbReference type="RefSeq" id="WP_404633447.1">
    <property type="nucleotide sequence ID" value="NZ_JADIKM010000003.1"/>
</dbReference>
<dbReference type="PANTHER" id="PTHR30619:SF1">
    <property type="entry name" value="RECOMBINATION PROTEIN 2"/>
    <property type="match status" value="1"/>
</dbReference>
<comment type="caution">
    <text evidence="8">The sequence shown here is derived from an EMBL/GenBank/DDBJ whole genome shotgun (WGS) entry which is preliminary data.</text>
</comment>
<feature type="transmembrane region" description="Helical" evidence="6">
    <location>
        <begin position="413"/>
        <end position="435"/>
    </location>
</feature>
<dbReference type="NCBIfam" id="TIGR00361">
    <property type="entry name" value="ComEC_Rec2"/>
    <property type="match status" value="1"/>
</dbReference>
<evidence type="ECO:0000256" key="5">
    <source>
        <dbReference type="ARBA" id="ARBA00023136"/>
    </source>
</evidence>
<gene>
    <name evidence="8" type="ORF">ISP17_11995</name>
</gene>
<feature type="transmembrane region" description="Helical" evidence="6">
    <location>
        <begin position="248"/>
        <end position="274"/>
    </location>
</feature>
<dbReference type="Pfam" id="PF13567">
    <property type="entry name" value="DUF4131"/>
    <property type="match status" value="1"/>
</dbReference>
<dbReference type="InterPro" id="IPR004477">
    <property type="entry name" value="ComEC_N"/>
</dbReference>
<evidence type="ECO:0000256" key="3">
    <source>
        <dbReference type="ARBA" id="ARBA00022692"/>
    </source>
</evidence>
<evidence type="ECO:0000256" key="4">
    <source>
        <dbReference type="ARBA" id="ARBA00022989"/>
    </source>
</evidence>